<keyword evidence="8" id="KW-0175">Coiled coil</keyword>
<keyword evidence="3" id="KW-0547">Nucleotide-binding</keyword>
<dbReference type="GO" id="GO:0005524">
    <property type="term" value="F:ATP binding"/>
    <property type="evidence" value="ECO:0007669"/>
    <property type="project" value="UniProtKB-KW"/>
</dbReference>
<feature type="region of interest" description="Disordered" evidence="9">
    <location>
        <begin position="1143"/>
        <end position="1162"/>
    </location>
</feature>
<evidence type="ECO:0000259" key="10">
    <source>
        <dbReference type="Pfam" id="PF04195"/>
    </source>
</evidence>
<dbReference type="GO" id="GO:0005829">
    <property type="term" value="C:cytosol"/>
    <property type="evidence" value="ECO:0007669"/>
    <property type="project" value="TreeGrafter"/>
</dbReference>
<protein>
    <recommendedName>
        <fullName evidence="14">Galactokinase</fullName>
    </recommendedName>
</protein>
<dbReference type="GO" id="GO:0047912">
    <property type="term" value="F:galacturonokinase activity"/>
    <property type="evidence" value="ECO:0007669"/>
    <property type="project" value="TreeGrafter"/>
</dbReference>
<evidence type="ECO:0000256" key="6">
    <source>
        <dbReference type="ARBA" id="ARBA00022842"/>
    </source>
</evidence>
<dbReference type="InterPro" id="IPR013750">
    <property type="entry name" value="GHMP_kinase_C_dom"/>
</dbReference>
<feature type="coiled-coil region" evidence="8">
    <location>
        <begin position="1280"/>
        <end position="1317"/>
    </location>
</feature>
<keyword evidence="4" id="KW-0418">Kinase</keyword>
<feature type="region of interest" description="Disordered" evidence="9">
    <location>
        <begin position="776"/>
        <end position="811"/>
    </location>
</feature>
<dbReference type="Gene3D" id="3.30.230.10">
    <property type="match status" value="2"/>
</dbReference>
<dbReference type="PANTHER" id="PTHR10457:SF6">
    <property type="entry name" value="GALACTURONOKINASE"/>
    <property type="match status" value="1"/>
</dbReference>
<evidence type="ECO:0000256" key="2">
    <source>
        <dbReference type="ARBA" id="ARBA00022723"/>
    </source>
</evidence>
<dbReference type="Pfam" id="PF04195">
    <property type="entry name" value="Transposase_28"/>
    <property type="match status" value="1"/>
</dbReference>
<evidence type="ECO:0000256" key="5">
    <source>
        <dbReference type="ARBA" id="ARBA00022840"/>
    </source>
</evidence>
<dbReference type="SUPFAM" id="SSF54211">
    <property type="entry name" value="Ribosomal protein S5 domain 2-like"/>
    <property type="match status" value="2"/>
</dbReference>
<evidence type="ECO:0000259" key="11">
    <source>
        <dbReference type="Pfam" id="PF08544"/>
    </source>
</evidence>
<evidence type="ECO:0008006" key="14">
    <source>
        <dbReference type="Google" id="ProtNLM"/>
    </source>
</evidence>
<proteinExistence type="predicted"/>
<dbReference type="Gene3D" id="3.30.70.890">
    <property type="entry name" value="GHMP kinase, C-terminal domain"/>
    <property type="match status" value="1"/>
</dbReference>
<evidence type="ECO:0000256" key="8">
    <source>
        <dbReference type="SAM" id="Coils"/>
    </source>
</evidence>
<evidence type="ECO:0000256" key="4">
    <source>
        <dbReference type="ARBA" id="ARBA00022777"/>
    </source>
</evidence>
<keyword evidence="6" id="KW-0460">Magnesium</keyword>
<sequence length="1386" mass="151776">MARVNKEEVRVVVSPYRICPLGAHIDHQGGTVAAMTINRGILLGFTPSDSSQVVIRSGQFKGEVEFRVDEIQQPSGTTMTKNENHAKDSDELKEQCCWGRYARGALYALQRKGNNLSKGIIGYICGSEDLDSSGLSSSAAVIGSNPGNSLFVCKRKAAHSYPPQTSIRWKPYALTVPSYPSFDPILILFFANMVGVAYLLALEHANNLIMSPIENVEYDRLIENEYLGLKNGIMDQSAILLSSHGCLMSMNCKTKDYKLIHLPKEQQYAESGQPKATRILLALSGLKQALTSNPGYNRRVVECQEAARILLEASGDYESQSILSNGQYLYFSHLNLCKLESNLAKRAEHYFSENMRVKKGIEAWKLGNFKDFGVLIAASGRSSIQNYECGSEPLIQLYEILLRAPGVLGARFSGAGFRGCCIALVEADLATEAASFVRREYLNLQPELASHASEDKAVLICDSGDCALGREDLKEEVGERKNVEQQVEEEMNWTRRWRYLKRFSDDQYEELAHGLPAGGTICSQSRVLSGAAFPCQAALAGSYPVQVCLLACVALSLPGCWASMLGDSELRVGAALFLCDGTVALSLPRCWASMLGDSELSCPQSARMLGEYAGRLCVEGFDVRYLSGLFVGIDDLGSAKRLRWDLTSLFGVTSDFRRILSFRGSDCWLFSCCHVECLLISGGFSLRCGLPWDLLECVSTSDPEVEILPGPPPCFQTPVLSPSGMRGIPEAPDAPLPPIEEGSGRSCRNDLRETLVNLHARCGAILSDGSEAMSESESELSSVFADSSDSSMMSCRTNGSSDSSGGRSMASRTFQSKANKLTIPEGLVGVSSRYHWVDREVLGIASDFPYGTPLNVLMVKKGVSGITVSAPRRTERVCLDLMAEKKDGYSFYFYEGICRRVGVRLPLGEWYVLVLEYLRVAPTQLTPNSWGFIRAFEALCKVAGFPCTLRLFFWMFKVGHRTNTDEEKEGCHGWTSLQARPKRGILGPFFSNEKSWKGGFLRVNIRDCRYWCFTGTDQPRFPFCWDGGIHQRNPKSFLVGEKDLSAEEVRAAETMSTWFEEGCLFPSSALRDGSGAFNDLVGSSSTPTAPSALELPQRVASPPPELNLGGEVPANASVEHVPVASTVVVTSAPMVEAAVATETEEVPANAPRKKTTRGGYPLLPTPSAVDRVLLNASASEAFDKVPLPTLLKQIKGSATLLASIGKYLEQDGVLEERVGGAVSKALQAQVEAEKQKAEGAEAQLAVELGRVVDQKDVALHQREVGFRHLSEEAEVLRSKVGSIEGEKVALQEQIRVLEEESAVLLAKNRELEKEKEDLVVRQAESQKFGDEVALMAWESAHAQFSLAYPTLDRSWMRMDAFVEGGRLLLPEEDGGVTSLPFPGQEQ</sequence>
<dbReference type="Pfam" id="PF08544">
    <property type="entry name" value="GHMP_kinases_C"/>
    <property type="match status" value="1"/>
</dbReference>
<dbReference type="EMBL" id="CAXHTB010000009">
    <property type="protein sequence ID" value="CAL0312546.1"/>
    <property type="molecule type" value="Genomic_DNA"/>
</dbReference>
<evidence type="ECO:0000256" key="1">
    <source>
        <dbReference type="ARBA" id="ARBA00022679"/>
    </source>
</evidence>
<dbReference type="SUPFAM" id="SSF55060">
    <property type="entry name" value="GHMP Kinase, C-terminal domain"/>
    <property type="match status" value="1"/>
</dbReference>
<evidence type="ECO:0000313" key="12">
    <source>
        <dbReference type="EMBL" id="CAL0312546.1"/>
    </source>
</evidence>
<dbReference type="FunFam" id="3.30.70.890:FF:000001">
    <property type="entry name" value="Galactokinase"/>
    <property type="match status" value="1"/>
</dbReference>
<dbReference type="GO" id="GO:0046872">
    <property type="term" value="F:metal ion binding"/>
    <property type="evidence" value="ECO:0007669"/>
    <property type="project" value="UniProtKB-KW"/>
</dbReference>
<dbReference type="PRINTS" id="PR00959">
    <property type="entry name" value="MEVGALKINASE"/>
</dbReference>
<organism evidence="12 13">
    <name type="scientific">Lupinus luteus</name>
    <name type="common">European yellow lupine</name>
    <dbReference type="NCBI Taxonomy" id="3873"/>
    <lineage>
        <taxon>Eukaryota</taxon>
        <taxon>Viridiplantae</taxon>
        <taxon>Streptophyta</taxon>
        <taxon>Embryophyta</taxon>
        <taxon>Tracheophyta</taxon>
        <taxon>Spermatophyta</taxon>
        <taxon>Magnoliopsida</taxon>
        <taxon>eudicotyledons</taxon>
        <taxon>Gunneridae</taxon>
        <taxon>Pentapetalae</taxon>
        <taxon>rosids</taxon>
        <taxon>fabids</taxon>
        <taxon>Fabales</taxon>
        <taxon>Fabaceae</taxon>
        <taxon>Papilionoideae</taxon>
        <taxon>50 kb inversion clade</taxon>
        <taxon>genistoids sensu lato</taxon>
        <taxon>core genistoids</taxon>
        <taxon>Genisteae</taxon>
        <taxon>Lupinus</taxon>
    </lineage>
</organism>
<evidence type="ECO:0000256" key="7">
    <source>
        <dbReference type="ARBA" id="ARBA00023277"/>
    </source>
</evidence>
<keyword evidence="2" id="KW-0479">Metal-binding</keyword>
<keyword evidence="1" id="KW-0808">Transferase</keyword>
<evidence type="ECO:0000256" key="3">
    <source>
        <dbReference type="ARBA" id="ARBA00022741"/>
    </source>
</evidence>
<dbReference type="PANTHER" id="PTHR10457">
    <property type="entry name" value="MEVALONATE KINASE/GALACTOKINASE"/>
    <property type="match status" value="1"/>
</dbReference>
<name>A0AAV1WSY0_LUPLU</name>
<evidence type="ECO:0000256" key="9">
    <source>
        <dbReference type="SAM" id="MobiDB-lite"/>
    </source>
</evidence>
<feature type="domain" description="GHMP kinase C-terminal" evidence="11">
    <location>
        <begin position="365"/>
        <end position="441"/>
    </location>
</feature>
<dbReference type="InterPro" id="IPR036554">
    <property type="entry name" value="GHMP_kinase_C_sf"/>
</dbReference>
<feature type="domain" description="Transposase (putative) gypsy type" evidence="10">
    <location>
        <begin position="901"/>
        <end position="958"/>
    </location>
</feature>
<keyword evidence="7" id="KW-0119">Carbohydrate metabolism</keyword>
<dbReference type="Proteomes" id="UP001497480">
    <property type="component" value="Unassembled WGS sequence"/>
</dbReference>
<dbReference type="GO" id="GO:0006012">
    <property type="term" value="P:galactose metabolic process"/>
    <property type="evidence" value="ECO:0007669"/>
    <property type="project" value="TreeGrafter"/>
</dbReference>
<dbReference type="InterPro" id="IPR007321">
    <property type="entry name" value="Transposase_28"/>
</dbReference>
<keyword evidence="5" id="KW-0067">ATP-binding</keyword>
<dbReference type="InterPro" id="IPR020568">
    <property type="entry name" value="Ribosomal_Su5_D2-typ_SF"/>
</dbReference>
<dbReference type="InterPro" id="IPR014721">
    <property type="entry name" value="Ribsml_uS5_D2-typ_fold_subgr"/>
</dbReference>
<reference evidence="12 13" key="1">
    <citation type="submission" date="2024-03" db="EMBL/GenBank/DDBJ databases">
        <authorList>
            <person name="Martinez-Hernandez J."/>
        </authorList>
    </citation>
    <scope>NUCLEOTIDE SEQUENCE [LARGE SCALE GENOMIC DNA]</scope>
</reference>
<accession>A0AAV1WSY0</accession>
<keyword evidence="13" id="KW-1185">Reference proteome</keyword>
<evidence type="ECO:0000313" key="13">
    <source>
        <dbReference type="Proteomes" id="UP001497480"/>
    </source>
</evidence>
<comment type="caution">
    <text evidence="12">The sequence shown here is derived from an EMBL/GenBank/DDBJ whole genome shotgun (WGS) entry which is preliminary data.</text>
</comment>
<gene>
    <name evidence="12" type="ORF">LLUT_LOCUS13606</name>
</gene>